<proteinExistence type="predicted"/>
<name>A0ABU3H4V9_9BACL</name>
<keyword evidence="1" id="KW-0732">Signal</keyword>
<sequence>MNPSNKGKGTALAKRVCFLFILALILSAPAAGFPGGTPAADAPAAGSVRLTDTAAAEVAGPADPALSPLPKRQNKAVPNSLRAFVREVVNQLAGEAPFKEWRTAGLSVHPLGPGTHGWLVNLFSGDKRIGYMIITASDNGGYTLSEYGAGTDEELPYSVTELRLFLAQKGLIHSSDEIAEWVPLYVPLLPYWKVTAGGQTLYVNAIIPEILPWDESKAEAVAASAQADRSCGLTASAGSLSEMTAGPRFHNGQAGDPYDNLLWLTSPKLAPLAADEFIQLLQREPGLVFRSNAGANDTAGAPLMITGYQLWMAKSAASGSGTVVYAASGIGGRRLLPLDALQRRGQFQIYVSGDEPAAR</sequence>
<organism evidence="2 3">
    <name type="scientific">Paenibacillus forsythiae</name>
    <dbReference type="NCBI Taxonomy" id="365616"/>
    <lineage>
        <taxon>Bacteria</taxon>
        <taxon>Bacillati</taxon>
        <taxon>Bacillota</taxon>
        <taxon>Bacilli</taxon>
        <taxon>Bacillales</taxon>
        <taxon>Paenibacillaceae</taxon>
        <taxon>Paenibacillus</taxon>
    </lineage>
</organism>
<feature type="signal peptide" evidence="1">
    <location>
        <begin position="1"/>
        <end position="30"/>
    </location>
</feature>
<comment type="caution">
    <text evidence="2">The sequence shown here is derived from an EMBL/GenBank/DDBJ whole genome shotgun (WGS) entry which is preliminary data.</text>
</comment>
<protein>
    <submittedName>
        <fullName evidence="2">Uncharacterized protein</fullName>
    </submittedName>
</protein>
<reference evidence="2 3" key="1">
    <citation type="submission" date="2023-07" db="EMBL/GenBank/DDBJ databases">
        <title>Genomic Encyclopedia of Type Strains, Phase IV (KMG-IV): sequencing the most valuable type-strain genomes for metagenomic binning, comparative biology and taxonomic classification.</title>
        <authorList>
            <person name="Goeker M."/>
        </authorList>
    </citation>
    <scope>NUCLEOTIDE SEQUENCE [LARGE SCALE GENOMIC DNA]</scope>
    <source>
        <strain evidence="2 3">T98</strain>
    </source>
</reference>
<feature type="chain" id="PRO_5046746512" evidence="1">
    <location>
        <begin position="31"/>
        <end position="359"/>
    </location>
</feature>
<accession>A0ABU3H4V9</accession>
<keyword evidence="3" id="KW-1185">Reference proteome</keyword>
<evidence type="ECO:0000256" key="1">
    <source>
        <dbReference type="SAM" id="SignalP"/>
    </source>
</evidence>
<evidence type="ECO:0000313" key="2">
    <source>
        <dbReference type="EMBL" id="MDT3425861.1"/>
    </source>
</evidence>
<dbReference type="Proteomes" id="UP001248709">
    <property type="component" value="Unassembled WGS sequence"/>
</dbReference>
<gene>
    <name evidence="2" type="ORF">J2Z22_001380</name>
</gene>
<dbReference type="RefSeq" id="WP_312000873.1">
    <property type="nucleotide sequence ID" value="NZ_JAUSUY010000004.1"/>
</dbReference>
<dbReference type="EMBL" id="JAUSUY010000004">
    <property type="protein sequence ID" value="MDT3425861.1"/>
    <property type="molecule type" value="Genomic_DNA"/>
</dbReference>
<evidence type="ECO:0000313" key="3">
    <source>
        <dbReference type="Proteomes" id="UP001248709"/>
    </source>
</evidence>